<evidence type="ECO:0000259" key="4">
    <source>
        <dbReference type="PROSITE" id="PS51077"/>
    </source>
</evidence>
<protein>
    <submittedName>
        <fullName evidence="6">IclR family transcriptional regulator</fullName>
    </submittedName>
</protein>
<dbReference type="RefSeq" id="WP_210101567.1">
    <property type="nucleotide sequence ID" value="NZ_BAABLK010000027.1"/>
</dbReference>
<organism evidence="6 7">
    <name type="scientific">Paeniglutamicibacter antarcticus</name>
    <dbReference type="NCBI Taxonomy" id="494023"/>
    <lineage>
        <taxon>Bacteria</taxon>
        <taxon>Bacillati</taxon>
        <taxon>Actinomycetota</taxon>
        <taxon>Actinomycetes</taxon>
        <taxon>Micrococcales</taxon>
        <taxon>Micrococcaceae</taxon>
        <taxon>Paeniglutamicibacter</taxon>
    </lineage>
</organism>
<gene>
    <name evidence="6" type="ORF">GCM10025778_17270</name>
</gene>
<dbReference type="InterPro" id="IPR014757">
    <property type="entry name" value="Tscrpt_reg_IclR_C"/>
</dbReference>
<accession>A0ABP9TK43</accession>
<dbReference type="Proteomes" id="UP001501257">
    <property type="component" value="Unassembled WGS sequence"/>
</dbReference>
<reference evidence="7" key="1">
    <citation type="journal article" date="2019" name="Int. J. Syst. Evol. Microbiol.">
        <title>The Global Catalogue of Microorganisms (GCM) 10K type strain sequencing project: providing services to taxonomists for standard genome sequencing and annotation.</title>
        <authorList>
            <consortium name="The Broad Institute Genomics Platform"/>
            <consortium name="The Broad Institute Genome Sequencing Center for Infectious Disease"/>
            <person name="Wu L."/>
            <person name="Ma J."/>
        </authorList>
    </citation>
    <scope>NUCLEOTIDE SEQUENCE [LARGE SCALE GENOMIC DNA]</scope>
    <source>
        <strain evidence="7">JCM 18952</strain>
    </source>
</reference>
<proteinExistence type="predicted"/>
<dbReference type="InterPro" id="IPR050707">
    <property type="entry name" value="HTH_MetabolicPath_Reg"/>
</dbReference>
<keyword evidence="7" id="KW-1185">Reference proteome</keyword>
<name>A0ABP9TK43_9MICC</name>
<dbReference type="PANTHER" id="PTHR30136">
    <property type="entry name" value="HELIX-TURN-HELIX TRANSCRIPTIONAL REGULATOR, ICLR FAMILY"/>
    <property type="match status" value="1"/>
</dbReference>
<evidence type="ECO:0000256" key="3">
    <source>
        <dbReference type="ARBA" id="ARBA00023163"/>
    </source>
</evidence>
<dbReference type="Pfam" id="PF09339">
    <property type="entry name" value="HTH_IclR"/>
    <property type="match status" value="1"/>
</dbReference>
<dbReference type="PROSITE" id="PS51078">
    <property type="entry name" value="ICLR_ED"/>
    <property type="match status" value="1"/>
</dbReference>
<sequence>MSTSVIRAMRILELLSEAGRPMTLTALSDDLEIPKSTAHSILKSLTGRGFLDVDEYQAYTVGLKAFEVGASHLRSTNAVEVVIPQLVELTRELGITSHYAILDGADAVYLCKEDPPGLGLKLASSVGARLPAHTTAVGKAALASLPETSQAGFLAAIAGRKDGRGAMEKLHRELAGVRERGYSSDDGDTAQGVRCVAAPVTYPSGPPGSIGVSYLMGSGLEDRMVIDGVMQAALRASEVLGHRS</sequence>
<evidence type="ECO:0000256" key="2">
    <source>
        <dbReference type="ARBA" id="ARBA00023125"/>
    </source>
</evidence>
<dbReference type="SMART" id="SM00346">
    <property type="entry name" value="HTH_ICLR"/>
    <property type="match status" value="1"/>
</dbReference>
<dbReference type="PROSITE" id="PS51077">
    <property type="entry name" value="HTH_ICLR"/>
    <property type="match status" value="1"/>
</dbReference>
<evidence type="ECO:0000256" key="1">
    <source>
        <dbReference type="ARBA" id="ARBA00023015"/>
    </source>
</evidence>
<evidence type="ECO:0000259" key="5">
    <source>
        <dbReference type="PROSITE" id="PS51078"/>
    </source>
</evidence>
<keyword evidence="2" id="KW-0238">DNA-binding</keyword>
<feature type="domain" description="IclR-ED" evidence="5">
    <location>
        <begin position="64"/>
        <end position="242"/>
    </location>
</feature>
<dbReference type="PANTHER" id="PTHR30136:SF24">
    <property type="entry name" value="HTH-TYPE TRANSCRIPTIONAL REPRESSOR ALLR"/>
    <property type="match status" value="1"/>
</dbReference>
<dbReference type="SUPFAM" id="SSF46785">
    <property type="entry name" value="Winged helix' DNA-binding domain"/>
    <property type="match status" value="1"/>
</dbReference>
<dbReference type="EMBL" id="BAABLK010000027">
    <property type="protein sequence ID" value="GAA5227194.1"/>
    <property type="molecule type" value="Genomic_DNA"/>
</dbReference>
<dbReference type="InterPro" id="IPR036388">
    <property type="entry name" value="WH-like_DNA-bd_sf"/>
</dbReference>
<comment type="caution">
    <text evidence="6">The sequence shown here is derived from an EMBL/GenBank/DDBJ whole genome shotgun (WGS) entry which is preliminary data.</text>
</comment>
<keyword evidence="1" id="KW-0805">Transcription regulation</keyword>
<evidence type="ECO:0000313" key="7">
    <source>
        <dbReference type="Proteomes" id="UP001501257"/>
    </source>
</evidence>
<dbReference type="Gene3D" id="1.10.10.10">
    <property type="entry name" value="Winged helix-like DNA-binding domain superfamily/Winged helix DNA-binding domain"/>
    <property type="match status" value="1"/>
</dbReference>
<feature type="domain" description="HTH iclR-type" evidence="4">
    <location>
        <begin position="2"/>
        <end position="63"/>
    </location>
</feature>
<dbReference type="Gene3D" id="3.30.450.40">
    <property type="match status" value="1"/>
</dbReference>
<evidence type="ECO:0000313" key="6">
    <source>
        <dbReference type="EMBL" id="GAA5227194.1"/>
    </source>
</evidence>
<dbReference type="InterPro" id="IPR036390">
    <property type="entry name" value="WH_DNA-bd_sf"/>
</dbReference>
<dbReference type="Pfam" id="PF01614">
    <property type="entry name" value="IclR_C"/>
    <property type="match status" value="1"/>
</dbReference>
<dbReference type="InterPro" id="IPR005471">
    <property type="entry name" value="Tscrpt_reg_IclR_N"/>
</dbReference>
<dbReference type="InterPro" id="IPR029016">
    <property type="entry name" value="GAF-like_dom_sf"/>
</dbReference>
<keyword evidence="3" id="KW-0804">Transcription</keyword>
<dbReference type="SUPFAM" id="SSF55781">
    <property type="entry name" value="GAF domain-like"/>
    <property type="match status" value="1"/>
</dbReference>